<sequence>MSAGGLIGITTGISSRVSVAVIDMKVLSVDGAALFGG</sequence>
<dbReference type="AlphaFoldDB" id="Z9JMP7"/>
<proteinExistence type="predicted"/>
<accession>Z9JMP7</accession>
<dbReference type="PATRIC" id="fig|1444770.3.peg.200"/>
<reference evidence="1 2" key="1">
    <citation type="journal article" date="2014" name="Genome Announc.">
        <title>Draft Genome Sequence of Xylella fastidiosa Pear Leaf Scorch Strain in Taiwan.</title>
        <authorList>
            <person name="Su C.C."/>
            <person name="Deng W.L."/>
            <person name="Jan F.J."/>
            <person name="Chang C.J."/>
            <person name="Huang H."/>
            <person name="Chen J."/>
        </authorList>
    </citation>
    <scope>NUCLEOTIDE SEQUENCE [LARGE SCALE GENOMIC DNA]</scope>
    <source>
        <strain evidence="1 2">PLS229</strain>
    </source>
</reference>
<organism evidence="1 2">
    <name type="scientific">Xylella taiwanensis</name>
    <dbReference type="NCBI Taxonomy" id="1444770"/>
    <lineage>
        <taxon>Bacteria</taxon>
        <taxon>Pseudomonadati</taxon>
        <taxon>Pseudomonadota</taxon>
        <taxon>Gammaproteobacteria</taxon>
        <taxon>Lysobacterales</taxon>
        <taxon>Lysobacteraceae</taxon>
        <taxon>Xylella</taxon>
    </lineage>
</organism>
<name>Z9JMP7_9GAMM</name>
<protein>
    <submittedName>
        <fullName evidence="1">Uncharacterized protein</fullName>
    </submittedName>
</protein>
<dbReference type="Proteomes" id="UP000020406">
    <property type="component" value="Unassembled WGS sequence"/>
</dbReference>
<evidence type="ECO:0000313" key="1">
    <source>
        <dbReference type="EMBL" id="EWS79459.1"/>
    </source>
</evidence>
<gene>
    <name evidence="1" type="ORF">AF72_00845</name>
</gene>
<dbReference type="EMBL" id="JDSQ01000001">
    <property type="protein sequence ID" value="EWS79459.1"/>
    <property type="molecule type" value="Genomic_DNA"/>
</dbReference>
<comment type="caution">
    <text evidence="1">The sequence shown here is derived from an EMBL/GenBank/DDBJ whole genome shotgun (WGS) entry which is preliminary data.</text>
</comment>
<evidence type="ECO:0000313" key="2">
    <source>
        <dbReference type="Proteomes" id="UP000020406"/>
    </source>
</evidence>